<keyword evidence="4" id="KW-1185">Reference proteome</keyword>
<dbReference type="SUPFAM" id="SSF53244">
    <property type="entry name" value="MurD-like peptide ligases, peptide-binding domain"/>
    <property type="match status" value="1"/>
</dbReference>
<dbReference type="AlphaFoldDB" id="A0A075JF07"/>
<feature type="domain" description="Mur ligase central" evidence="2">
    <location>
        <begin position="159"/>
        <end position="368"/>
    </location>
</feature>
<dbReference type="SUPFAM" id="SSF53623">
    <property type="entry name" value="MurD-like peptide ligases, catalytic domain"/>
    <property type="match status" value="1"/>
</dbReference>
<feature type="domain" description="Mur ligase C-terminal" evidence="1">
    <location>
        <begin position="396"/>
        <end position="529"/>
    </location>
</feature>
<dbReference type="Pfam" id="PF08245">
    <property type="entry name" value="Mur_ligase_M"/>
    <property type="match status" value="1"/>
</dbReference>
<dbReference type="GO" id="GO:0016881">
    <property type="term" value="F:acid-amino acid ligase activity"/>
    <property type="evidence" value="ECO:0007669"/>
    <property type="project" value="InterPro"/>
</dbReference>
<dbReference type="PANTHER" id="PTHR23135:SF18">
    <property type="entry name" value="CYANOPHYCIN SYNTHETASE"/>
    <property type="match status" value="1"/>
</dbReference>
<dbReference type="eggNOG" id="COG0769">
    <property type="taxonomic scope" value="Bacteria"/>
</dbReference>
<evidence type="ECO:0000313" key="4">
    <source>
        <dbReference type="Proteomes" id="UP000027986"/>
    </source>
</evidence>
<dbReference type="Proteomes" id="UP000027986">
    <property type="component" value="Chromosome"/>
</dbReference>
<sequence>MLGNRVLDGPNLYFTRQAIKTTLDLGAWCAAPEETVSAAFRALDSRRPKIGEPGGPVRERCVMRLAEVVTRQIAQLSGTGRLGVRVRHGEEPGEYVVAFPWNRRERGRALGRAIARALDDLLDTERANGACVRAAADVRDAEQGPRETLPRPRVPVISITGTNGKTTTTRLVAHIAMTAGRTTAWSSTDGVLVMGEHIEHGDYSGPAGAQAVLATPGLEVAVLETARGGLLNRGMGVPYNDVSVVTNVTSDHLGSGGINTVDQLAEVKAIITKVTRPSGWCVLNGDDPRVWAMRVGTPAQLVAFTLDPNAPCIREVRAARGKAFTVIDGFIACIEDGGIDMLVSLDDVPMTLAGLSRHNVANALAGAAGALALGLPRSAVVQGLKTFAPDATLNPGRMNVYSLPLGAYQQASVIIDMAHNEGGLEALLDVGRGLVAPGSRLLLGLGTGGDRSDEILVALGELAGRGADVVHVVHKEHYLRGRTMEDLEKHLRDGLSHVGAHAEASHETELDGLRGLLDVAHDGDVVAVMTHSHQAELHAWLLEHGATTDGPREIRRKVRAARGSGDAPVDSVPDEARDDVRIAIDALERAASHDTSPSVFGDMATSLKALLESP</sequence>
<dbReference type="Gene3D" id="3.90.190.20">
    <property type="entry name" value="Mur ligase, C-terminal domain"/>
    <property type="match status" value="1"/>
</dbReference>
<evidence type="ECO:0000259" key="2">
    <source>
        <dbReference type="Pfam" id="PF08245"/>
    </source>
</evidence>
<evidence type="ECO:0000259" key="1">
    <source>
        <dbReference type="Pfam" id="PF02875"/>
    </source>
</evidence>
<dbReference type="InterPro" id="IPR036615">
    <property type="entry name" value="Mur_ligase_C_dom_sf"/>
</dbReference>
<dbReference type="EMBL" id="CP008889">
    <property type="protein sequence ID" value="AIF40831.1"/>
    <property type="molecule type" value="Genomic_DNA"/>
</dbReference>
<proteinExistence type="predicted"/>
<dbReference type="InterPro" id="IPR004101">
    <property type="entry name" value="Mur_ligase_C"/>
</dbReference>
<dbReference type="GO" id="GO:0005524">
    <property type="term" value="F:ATP binding"/>
    <property type="evidence" value="ECO:0007669"/>
    <property type="project" value="InterPro"/>
</dbReference>
<dbReference type="InterPro" id="IPR036565">
    <property type="entry name" value="Mur-like_cat_sf"/>
</dbReference>
<dbReference type="InterPro" id="IPR013221">
    <property type="entry name" value="Mur_ligase_cen"/>
</dbReference>
<dbReference type="Pfam" id="PF02875">
    <property type="entry name" value="Mur_ligase_C"/>
    <property type="match status" value="1"/>
</dbReference>
<reference evidence="3 4" key="1">
    <citation type="submission" date="2014-07" db="EMBL/GenBank/DDBJ databases">
        <title>Genome Sequencing of Dermacoccus nishinomiyaensis.</title>
        <authorList>
            <person name="Hong K.W."/>
            <person name="Chan K.G."/>
        </authorList>
    </citation>
    <scope>NUCLEOTIDE SEQUENCE [LARGE SCALE GENOMIC DNA]</scope>
    <source>
        <strain evidence="3 4">M25</strain>
    </source>
</reference>
<evidence type="ECO:0000313" key="3">
    <source>
        <dbReference type="EMBL" id="AIF40831.1"/>
    </source>
</evidence>
<dbReference type="KEGG" id="dni:HX89_07625"/>
<organism evidence="3 4">
    <name type="scientific">Dermacoccus nishinomiyaensis</name>
    <dbReference type="NCBI Taxonomy" id="1274"/>
    <lineage>
        <taxon>Bacteria</taxon>
        <taxon>Bacillati</taxon>
        <taxon>Actinomycetota</taxon>
        <taxon>Actinomycetes</taxon>
        <taxon>Micrococcales</taxon>
        <taxon>Dermacoccaceae</taxon>
        <taxon>Dermacoccus</taxon>
    </lineage>
</organism>
<dbReference type="HOGENOM" id="CLU_022415_0_0_11"/>
<accession>A0A075JF07</accession>
<keyword evidence="3" id="KW-0436">Ligase</keyword>
<dbReference type="OrthoDB" id="9803907at2"/>
<dbReference type="PANTHER" id="PTHR23135">
    <property type="entry name" value="MUR LIGASE FAMILY MEMBER"/>
    <property type="match status" value="1"/>
</dbReference>
<name>A0A075JF07_9MICO</name>
<protein>
    <submittedName>
        <fullName evidence="3">Mur ligase</fullName>
    </submittedName>
</protein>
<dbReference type="Gene3D" id="3.40.1190.10">
    <property type="entry name" value="Mur-like, catalytic domain"/>
    <property type="match status" value="1"/>
</dbReference>
<gene>
    <name evidence="3" type="ORF">HX89_07625</name>
</gene>